<dbReference type="RefSeq" id="WP_353473554.1">
    <property type="nucleotide sequence ID" value="NZ_CP123384.1"/>
</dbReference>
<dbReference type="GO" id="GO:0044781">
    <property type="term" value="P:bacterial-type flagellum organization"/>
    <property type="evidence" value="ECO:0007669"/>
    <property type="project" value="UniProtKB-UniRule"/>
</dbReference>
<dbReference type="Pfam" id="PF13860">
    <property type="entry name" value="FlgD_ig"/>
    <property type="match status" value="1"/>
</dbReference>
<evidence type="ECO:0000259" key="7">
    <source>
        <dbReference type="Pfam" id="PF13860"/>
    </source>
</evidence>
<evidence type="ECO:0000256" key="5">
    <source>
        <dbReference type="RuleBase" id="RU362076"/>
    </source>
</evidence>
<evidence type="ECO:0000256" key="6">
    <source>
        <dbReference type="SAM" id="MobiDB-lite"/>
    </source>
</evidence>
<comment type="function">
    <text evidence="4 5">Required for flagellar hook formation. May act as a scaffolding protein.</text>
</comment>
<protein>
    <recommendedName>
        <fullName evidence="2 5">Basal-body rod modification protein FlgD</fullName>
    </recommendedName>
</protein>
<organism evidence="8">
    <name type="scientific">Alloyangia sp. H15</name>
    <dbReference type="NCBI Taxonomy" id="3029062"/>
    <lineage>
        <taxon>Bacteria</taxon>
        <taxon>Pseudomonadati</taxon>
        <taxon>Pseudomonadota</taxon>
        <taxon>Alphaproteobacteria</taxon>
        <taxon>Rhodobacterales</taxon>
        <taxon>Roseobacteraceae</taxon>
        <taxon>Alloyangia</taxon>
    </lineage>
</organism>
<dbReference type="AlphaFoldDB" id="A0AAU8AJP0"/>
<evidence type="ECO:0000256" key="1">
    <source>
        <dbReference type="ARBA" id="ARBA00010577"/>
    </source>
</evidence>
<evidence type="ECO:0000313" key="8">
    <source>
        <dbReference type="EMBL" id="XCC94726.1"/>
    </source>
</evidence>
<proteinExistence type="inferred from homology"/>
<feature type="compositionally biased region" description="Low complexity" evidence="6">
    <location>
        <begin position="10"/>
        <end position="22"/>
    </location>
</feature>
<dbReference type="Gene3D" id="2.30.30.910">
    <property type="match status" value="1"/>
</dbReference>
<name>A0AAU8AJP0_9RHOB</name>
<comment type="similarity">
    <text evidence="1 5">Belongs to the FlgD family.</text>
</comment>
<feature type="region of interest" description="Disordered" evidence="6">
    <location>
        <begin position="1"/>
        <end position="22"/>
    </location>
</feature>
<dbReference type="InterPro" id="IPR005648">
    <property type="entry name" value="FlgD"/>
</dbReference>
<dbReference type="Gene3D" id="2.60.40.4070">
    <property type="match status" value="1"/>
</dbReference>
<sequence length="220" mass="22936">MDLSALTQVSTGTSSTGTAASSASASDFDTFLKMLTTQAQNQDPFNPVDATEYASQLASFSAVEQQVMTNELLSSLTALAGAGGFERLASWIGLETLAPGAARFDGAPVDLYFDPVEETESVVLVLRDASGSVQSRITLPAGSDSYTWEGSDLAGAALPDGIYGAEIEVTRDGVLAETRDAYSYMRIDEVSRGEDGLVLTLRGGDTLDASSAAAVRRPAT</sequence>
<keyword evidence="8" id="KW-0282">Flagellum</keyword>
<evidence type="ECO:0000256" key="2">
    <source>
        <dbReference type="ARBA" id="ARBA00016013"/>
    </source>
</evidence>
<evidence type="ECO:0000256" key="4">
    <source>
        <dbReference type="ARBA" id="ARBA00024746"/>
    </source>
</evidence>
<keyword evidence="8" id="KW-0966">Cell projection</keyword>
<evidence type="ECO:0000256" key="3">
    <source>
        <dbReference type="ARBA" id="ARBA00022795"/>
    </source>
</evidence>
<gene>
    <name evidence="8" type="ORF">PVT71_05775</name>
</gene>
<keyword evidence="3 5" id="KW-1005">Bacterial flagellum biogenesis</keyword>
<reference evidence="8" key="1">
    <citation type="submission" date="2023-02" db="EMBL/GenBank/DDBJ databases">
        <title>Description and genomic characterization of Salipiger bruguierae sp. nov., isolated from the sediment of mangrove plant Bruguiera sexangula.</title>
        <authorList>
            <person name="Long M."/>
        </authorList>
    </citation>
    <scope>NUCLEOTIDE SEQUENCE</scope>
    <source>
        <strain evidence="8">H15</strain>
    </source>
</reference>
<keyword evidence="8" id="KW-0969">Cilium</keyword>
<feature type="domain" description="FlgD/Vpr Ig-like" evidence="7">
    <location>
        <begin position="105"/>
        <end position="172"/>
    </location>
</feature>
<dbReference type="InterPro" id="IPR025965">
    <property type="entry name" value="FlgD/Vpr_Ig-like"/>
</dbReference>
<dbReference type="EMBL" id="CP123384">
    <property type="protein sequence ID" value="XCC94726.1"/>
    <property type="molecule type" value="Genomic_DNA"/>
</dbReference>
<accession>A0AAU8AJP0</accession>
<dbReference type="Pfam" id="PF03963">
    <property type="entry name" value="FlgD"/>
    <property type="match status" value="1"/>
</dbReference>